<accession>A0AAQ3RWP7</accession>
<name>A0AAQ3RWP7_VIGMU</name>
<dbReference type="Proteomes" id="UP001374535">
    <property type="component" value="Chromosome 6"/>
</dbReference>
<sequence>MGSLHGHCVQHLQDAKEQATVVRGRCSSPPPALSRALSTTRLACFNFFIRIRGTSFLQLNTLLSTQSPMARSFTNVKVFSARVANGFSNTTTRNGKVVINVDMAFLWEHVWVCSGGDDGDIKRNQRRCLHRWQWGSKIRGRGDPVIGYYRLENTNEIDVTDLRAMILGKTFNHYFPVPIPPLINLKS</sequence>
<proteinExistence type="predicted"/>
<organism evidence="1 2">
    <name type="scientific">Vigna mungo</name>
    <name type="common">Black gram</name>
    <name type="synonym">Phaseolus mungo</name>
    <dbReference type="NCBI Taxonomy" id="3915"/>
    <lineage>
        <taxon>Eukaryota</taxon>
        <taxon>Viridiplantae</taxon>
        <taxon>Streptophyta</taxon>
        <taxon>Embryophyta</taxon>
        <taxon>Tracheophyta</taxon>
        <taxon>Spermatophyta</taxon>
        <taxon>Magnoliopsida</taxon>
        <taxon>eudicotyledons</taxon>
        <taxon>Gunneridae</taxon>
        <taxon>Pentapetalae</taxon>
        <taxon>rosids</taxon>
        <taxon>fabids</taxon>
        <taxon>Fabales</taxon>
        <taxon>Fabaceae</taxon>
        <taxon>Papilionoideae</taxon>
        <taxon>50 kb inversion clade</taxon>
        <taxon>NPAAA clade</taxon>
        <taxon>indigoferoid/millettioid clade</taxon>
        <taxon>Phaseoleae</taxon>
        <taxon>Vigna</taxon>
    </lineage>
</organism>
<dbReference type="Pfam" id="PF03242">
    <property type="entry name" value="LEA_3a"/>
    <property type="match status" value="1"/>
</dbReference>
<evidence type="ECO:0000313" key="1">
    <source>
        <dbReference type="EMBL" id="WVZ07893.1"/>
    </source>
</evidence>
<dbReference type="EMBL" id="CP144695">
    <property type="protein sequence ID" value="WVZ07893.1"/>
    <property type="molecule type" value="Genomic_DNA"/>
</dbReference>
<evidence type="ECO:0000313" key="2">
    <source>
        <dbReference type="Proteomes" id="UP001374535"/>
    </source>
</evidence>
<dbReference type="AlphaFoldDB" id="A0AAQ3RWP7"/>
<reference evidence="1 2" key="1">
    <citation type="journal article" date="2023" name="Life. Sci Alliance">
        <title>Evolutionary insights into 3D genome organization and epigenetic landscape of Vigna mungo.</title>
        <authorList>
            <person name="Junaid A."/>
            <person name="Singh B."/>
            <person name="Bhatia S."/>
        </authorList>
    </citation>
    <scope>NUCLEOTIDE SEQUENCE [LARGE SCALE GENOMIC DNA]</scope>
    <source>
        <strain evidence="1">Urdbean</strain>
    </source>
</reference>
<keyword evidence="2" id="KW-1185">Reference proteome</keyword>
<dbReference type="InterPro" id="IPR004926">
    <property type="entry name" value="LEA_3a"/>
</dbReference>
<gene>
    <name evidence="1" type="ORF">V8G54_021239</name>
</gene>
<protein>
    <submittedName>
        <fullName evidence="1">Uncharacterized protein</fullName>
    </submittedName>
</protein>